<accession>A0A074RMB2</accession>
<name>A0A074RMB2_9AGAM</name>
<organism evidence="1 2">
    <name type="scientific">Rhizoctonia solani 123E</name>
    <dbReference type="NCBI Taxonomy" id="1423351"/>
    <lineage>
        <taxon>Eukaryota</taxon>
        <taxon>Fungi</taxon>
        <taxon>Dikarya</taxon>
        <taxon>Basidiomycota</taxon>
        <taxon>Agaricomycotina</taxon>
        <taxon>Agaricomycetes</taxon>
        <taxon>Cantharellales</taxon>
        <taxon>Ceratobasidiaceae</taxon>
        <taxon>Rhizoctonia</taxon>
    </lineage>
</organism>
<comment type="caution">
    <text evidence="1">The sequence shown here is derived from an EMBL/GenBank/DDBJ whole genome shotgun (WGS) entry which is preliminary data.</text>
</comment>
<reference evidence="1 2" key="1">
    <citation type="submission" date="2013-12" db="EMBL/GenBank/DDBJ databases">
        <authorList>
            <person name="Cubeta M."/>
            <person name="Pakala S."/>
            <person name="Fedorova N."/>
            <person name="Thomas E."/>
            <person name="Dean R."/>
            <person name="Jabaji S."/>
            <person name="Neate S."/>
            <person name="Toda T."/>
            <person name="Tavantzis S."/>
            <person name="Vilgalys R."/>
            <person name="Bharathan N."/>
            <person name="Pakala S."/>
            <person name="Losada L.S."/>
            <person name="Zafar N."/>
            <person name="Nierman W."/>
        </authorList>
    </citation>
    <scope>NUCLEOTIDE SEQUENCE [LARGE SCALE GENOMIC DNA]</scope>
    <source>
        <strain evidence="1 2">123E</strain>
    </source>
</reference>
<evidence type="ECO:0000313" key="1">
    <source>
        <dbReference type="EMBL" id="KEP45823.1"/>
    </source>
</evidence>
<evidence type="ECO:0000313" key="2">
    <source>
        <dbReference type="Proteomes" id="UP000027456"/>
    </source>
</evidence>
<protein>
    <submittedName>
        <fullName evidence="1">Putative vegetative incompatibility protein HET-E-1</fullName>
    </submittedName>
</protein>
<dbReference type="STRING" id="1423351.A0A074RMB2"/>
<gene>
    <name evidence="1" type="ORF">V565_238630</name>
</gene>
<keyword evidence="2" id="KW-1185">Reference proteome</keyword>
<dbReference type="OrthoDB" id="3265377at2759"/>
<dbReference type="HOGENOM" id="CLU_900634_0_0_1"/>
<dbReference type="Proteomes" id="UP000027456">
    <property type="component" value="Unassembled WGS sequence"/>
</dbReference>
<sequence length="309" mass="34971">MAQLCFECIRSTDPQFNICQLESSYIPDEQVEDLDLRINRSIPTELFYACRYWAHHLYNANGATTLSSQLKSFLSNRLLLWLEVLNLKKATRLAGKSINIAEIWCKRNGCTSDLIELAHDCWRFSNTFALNPISKSTPHIYISMLPFWPQSSPIGRYYRKRAQGMLQVKGTAMGRHHLAPLAIWSFKGLRSASSSPDGTSIALVLGSQLFVVDAFSGRVAVGPFTGHTHWARPSLLLHFHMMAHTSYLALKMVRFAYGAPRTEKLRLVRYRDTYTRSLVPSIHRMAFGSSLALATRQCVYGIPCLGMFS</sequence>
<dbReference type="EMBL" id="AZST01001470">
    <property type="protein sequence ID" value="KEP45823.1"/>
    <property type="molecule type" value="Genomic_DNA"/>
</dbReference>
<proteinExistence type="predicted"/>
<dbReference type="AlphaFoldDB" id="A0A074RMB2"/>